<dbReference type="InterPro" id="IPR045865">
    <property type="entry name" value="ACT-like_dom_sf"/>
</dbReference>
<evidence type="ECO:0000259" key="11">
    <source>
        <dbReference type="PROSITE" id="PS51671"/>
    </source>
</evidence>
<dbReference type="InterPro" id="IPR054352">
    <property type="entry name" value="ACT_Aspartokinase"/>
</dbReference>
<dbReference type="Proteomes" id="UP000244441">
    <property type="component" value="Chromosome"/>
</dbReference>
<sequence>MNNLTVAKFGGTSVADHAAMSRCADIICENQDIRVVAVSAQSGVTNILVRLTQSDVTADERQTLIDQIRDKEYAILNDLNQPESIKVALENLLAELTSLAENPELPTSLKLKDALLSFGEQMSSLMFAELLRQRGVHAVNFDIRQVMKTDDNFAQAEPQLALIKQQAETLLKPELSGSVVVTQGFIGSNAQGETTTLGRGGSDYSAALIAEALEASVLQIWTDVTGIFTTDPRLTKAARPIPEVTFDEAAEMATFGAKILHPATLIPAMRRDIRVFVGSSRAPKEGGTWVVNKAETKPPYRAIALRKDQILLTVKSPQMLHATGFLAKVFGILAEHKISVDLVTTSEISIALTLDNPTNTTTSVLSDTVLSALKSFCDVKVEENLSLVAVIGNHLESSHKYDKKPTENKLWKALDSVDVRMICQGASPHNLCFLTPTDSAPAVVESLHDVLFD</sequence>
<comment type="pathway">
    <text evidence="10">Amino-acid biosynthesis; L-threonine biosynthesis; L-threonine from L-aspartate: step 1/5.</text>
</comment>
<dbReference type="Pfam" id="PF22468">
    <property type="entry name" value="ACT_9"/>
    <property type="match status" value="2"/>
</dbReference>
<feature type="binding site" evidence="8">
    <location>
        <position position="45"/>
    </location>
    <ligand>
        <name>substrate</name>
    </ligand>
</feature>
<dbReference type="PROSITE" id="PS51671">
    <property type="entry name" value="ACT"/>
    <property type="match status" value="1"/>
</dbReference>
<evidence type="ECO:0000256" key="2">
    <source>
        <dbReference type="ARBA" id="ARBA00010122"/>
    </source>
</evidence>
<keyword evidence="10" id="KW-0028">Amino-acid biosynthesis</keyword>
<keyword evidence="5 9" id="KW-0418">Kinase</keyword>
<evidence type="ECO:0000256" key="4">
    <source>
        <dbReference type="ARBA" id="ARBA00022741"/>
    </source>
</evidence>
<dbReference type="PANTHER" id="PTHR21499">
    <property type="entry name" value="ASPARTATE KINASE"/>
    <property type="match status" value="1"/>
</dbReference>
<evidence type="ECO:0000313" key="13">
    <source>
        <dbReference type="Proteomes" id="UP000244441"/>
    </source>
</evidence>
<dbReference type="GO" id="GO:0005829">
    <property type="term" value="C:cytosol"/>
    <property type="evidence" value="ECO:0007669"/>
    <property type="project" value="TreeGrafter"/>
</dbReference>
<dbReference type="InterPro" id="IPR042199">
    <property type="entry name" value="AsparK_Bifunc_asparK/hSer_DH"/>
</dbReference>
<evidence type="ECO:0000256" key="7">
    <source>
        <dbReference type="ARBA" id="ARBA00047872"/>
    </source>
</evidence>
<dbReference type="KEGG" id="cate:C2869_00265"/>
<dbReference type="UniPathway" id="UPA00051">
    <property type="reaction ID" value="UER00462"/>
</dbReference>
<dbReference type="AlphaFoldDB" id="A0A2S0VXA1"/>
<dbReference type="EMBL" id="CP026604">
    <property type="protein sequence ID" value="AWB68857.1"/>
    <property type="molecule type" value="Genomic_DNA"/>
</dbReference>
<dbReference type="GO" id="GO:0009088">
    <property type="term" value="P:threonine biosynthetic process"/>
    <property type="evidence" value="ECO:0007669"/>
    <property type="project" value="UniProtKB-UniPathway"/>
</dbReference>
<feature type="binding site" evidence="8">
    <location>
        <position position="120"/>
    </location>
    <ligand>
        <name>substrate</name>
    </ligand>
</feature>
<dbReference type="SUPFAM" id="SSF55021">
    <property type="entry name" value="ACT-like"/>
    <property type="match status" value="2"/>
</dbReference>
<dbReference type="InterPro" id="IPR001341">
    <property type="entry name" value="Asp_kinase"/>
</dbReference>
<comment type="pathway">
    <text evidence="1 10">Amino-acid biosynthesis; L-lysine biosynthesis via DAP pathway; (S)-tetrahydrodipicolinate from L-aspartate: step 1/4.</text>
</comment>
<dbReference type="GO" id="GO:0009089">
    <property type="term" value="P:lysine biosynthetic process via diaminopimelate"/>
    <property type="evidence" value="ECO:0007669"/>
    <property type="project" value="UniProtKB-UniPathway"/>
</dbReference>
<dbReference type="GO" id="GO:0009090">
    <property type="term" value="P:homoserine biosynthetic process"/>
    <property type="evidence" value="ECO:0007669"/>
    <property type="project" value="TreeGrafter"/>
</dbReference>
<evidence type="ECO:0000313" key="12">
    <source>
        <dbReference type="EMBL" id="AWB68857.1"/>
    </source>
</evidence>
<dbReference type="EC" id="2.7.2.4" evidence="9"/>
<evidence type="ECO:0000256" key="1">
    <source>
        <dbReference type="ARBA" id="ARBA00004766"/>
    </source>
</evidence>
<dbReference type="PROSITE" id="PS00324">
    <property type="entry name" value="ASPARTOKINASE"/>
    <property type="match status" value="1"/>
</dbReference>
<feature type="binding site" evidence="8">
    <location>
        <position position="233"/>
    </location>
    <ligand>
        <name>ATP</name>
        <dbReference type="ChEBI" id="CHEBI:30616"/>
    </ligand>
</feature>
<dbReference type="PANTHER" id="PTHR21499:SF59">
    <property type="entry name" value="ASPARTOKINASE"/>
    <property type="match status" value="1"/>
</dbReference>
<name>A0A2S0VXA1_9ALTE</name>
<proteinExistence type="inferred from homology"/>
<dbReference type="Gene3D" id="3.30.70.260">
    <property type="match status" value="2"/>
</dbReference>
<dbReference type="UniPathway" id="UPA00034">
    <property type="reaction ID" value="UER00015"/>
</dbReference>
<dbReference type="NCBIfam" id="TIGR00657">
    <property type="entry name" value="asp_kinases"/>
    <property type="match status" value="1"/>
</dbReference>
<evidence type="ECO:0000256" key="8">
    <source>
        <dbReference type="PIRSR" id="PIRSR000726-1"/>
    </source>
</evidence>
<dbReference type="Pfam" id="PF00696">
    <property type="entry name" value="AA_kinase"/>
    <property type="match status" value="1"/>
</dbReference>
<dbReference type="CDD" id="cd04932">
    <property type="entry name" value="ACT_AKiii-LysC-EC_1"/>
    <property type="match status" value="1"/>
</dbReference>
<dbReference type="Gene3D" id="1.20.120.1320">
    <property type="entry name" value="Aspartokinase, catalytic domain"/>
    <property type="match status" value="1"/>
</dbReference>
<dbReference type="InterPro" id="IPR002912">
    <property type="entry name" value="ACT_dom"/>
</dbReference>
<keyword evidence="4 8" id="KW-0547">Nucleotide-binding</keyword>
<comment type="pathway">
    <text evidence="10">Amino-acid biosynthesis; L-methionine biosynthesis via de novo pathway; L-homoserine from L-aspartate: step 1/3.</text>
</comment>
<protein>
    <recommendedName>
        <fullName evidence="9">Aspartokinase</fullName>
        <ecNumber evidence="9">2.7.2.4</ecNumber>
    </recommendedName>
</protein>
<evidence type="ECO:0000256" key="3">
    <source>
        <dbReference type="ARBA" id="ARBA00022679"/>
    </source>
</evidence>
<dbReference type="GO" id="GO:0004072">
    <property type="term" value="F:aspartate kinase activity"/>
    <property type="evidence" value="ECO:0007669"/>
    <property type="project" value="UniProtKB-EC"/>
</dbReference>
<dbReference type="InterPro" id="IPR005260">
    <property type="entry name" value="Asp_kin_monofn"/>
</dbReference>
<dbReference type="UniPathway" id="UPA00050">
    <property type="reaction ID" value="UER00461"/>
</dbReference>
<dbReference type="PIRSF" id="PIRSF000726">
    <property type="entry name" value="Asp_kin"/>
    <property type="match status" value="1"/>
</dbReference>
<dbReference type="RefSeq" id="WP_108604900.1">
    <property type="nucleotide sequence ID" value="NZ_CP026604.1"/>
</dbReference>
<comment type="similarity">
    <text evidence="2 9">Belongs to the aspartokinase family.</text>
</comment>
<feature type="binding site" evidence="8">
    <location>
        <begin position="222"/>
        <end position="223"/>
    </location>
    <ligand>
        <name>ATP</name>
        <dbReference type="ChEBI" id="CHEBI:30616"/>
    </ligand>
</feature>
<gene>
    <name evidence="12" type="ORF">C2869_00265</name>
</gene>
<dbReference type="GO" id="GO:0005524">
    <property type="term" value="F:ATP binding"/>
    <property type="evidence" value="ECO:0007669"/>
    <property type="project" value="UniProtKB-KW"/>
</dbReference>
<feature type="binding site" evidence="8">
    <location>
        <begin position="8"/>
        <end position="11"/>
    </location>
    <ligand>
        <name>ATP</name>
        <dbReference type="ChEBI" id="CHEBI:30616"/>
    </ligand>
</feature>
<dbReference type="InterPro" id="IPR001048">
    <property type="entry name" value="Asp/Glu/Uridylate_kinase"/>
</dbReference>
<dbReference type="NCBIfam" id="NF006570">
    <property type="entry name" value="PRK09084.1"/>
    <property type="match status" value="1"/>
</dbReference>
<evidence type="ECO:0000256" key="9">
    <source>
        <dbReference type="RuleBase" id="RU003448"/>
    </source>
</evidence>
<evidence type="ECO:0000256" key="6">
    <source>
        <dbReference type="ARBA" id="ARBA00022840"/>
    </source>
</evidence>
<keyword evidence="13" id="KW-1185">Reference proteome</keyword>
<dbReference type="SUPFAM" id="SSF53633">
    <property type="entry name" value="Carbamate kinase-like"/>
    <property type="match status" value="1"/>
</dbReference>
<comment type="catalytic activity">
    <reaction evidence="7 9">
        <text>L-aspartate + ATP = 4-phospho-L-aspartate + ADP</text>
        <dbReference type="Rhea" id="RHEA:23776"/>
        <dbReference type="ChEBI" id="CHEBI:29991"/>
        <dbReference type="ChEBI" id="CHEBI:30616"/>
        <dbReference type="ChEBI" id="CHEBI:57535"/>
        <dbReference type="ChEBI" id="CHEBI:456216"/>
        <dbReference type="EC" id="2.7.2.4"/>
    </reaction>
</comment>
<dbReference type="Gene3D" id="3.40.1160.10">
    <property type="entry name" value="Acetylglutamate kinase-like"/>
    <property type="match status" value="1"/>
</dbReference>
<accession>A0A2S0VXA1</accession>
<feature type="domain" description="ACT" evidence="11">
    <location>
        <begin position="314"/>
        <end position="390"/>
    </location>
</feature>
<keyword evidence="6 8" id="KW-0067">ATP-binding</keyword>
<dbReference type="InterPro" id="IPR036393">
    <property type="entry name" value="AceGlu_kinase-like_sf"/>
</dbReference>
<organism evidence="12 13">
    <name type="scientific">Saccharobesus litoralis</name>
    <dbReference type="NCBI Taxonomy" id="2172099"/>
    <lineage>
        <taxon>Bacteria</taxon>
        <taxon>Pseudomonadati</taxon>
        <taxon>Pseudomonadota</taxon>
        <taxon>Gammaproteobacteria</taxon>
        <taxon>Alteromonadales</taxon>
        <taxon>Alteromonadaceae</taxon>
        <taxon>Saccharobesus</taxon>
    </lineage>
</organism>
<dbReference type="OrthoDB" id="9799110at2"/>
<evidence type="ECO:0000256" key="5">
    <source>
        <dbReference type="ARBA" id="ARBA00022777"/>
    </source>
</evidence>
<evidence type="ECO:0000256" key="10">
    <source>
        <dbReference type="RuleBase" id="RU004249"/>
    </source>
</evidence>
<dbReference type="InterPro" id="IPR018042">
    <property type="entry name" value="Aspartate_kinase_CS"/>
</dbReference>
<reference evidence="12 13" key="1">
    <citation type="submission" date="2018-01" db="EMBL/GenBank/DDBJ databases">
        <title>Genome sequence of a Cantenovulum-like bacteria.</title>
        <authorList>
            <person name="Tan W.R."/>
            <person name="Lau N.-S."/>
            <person name="Go F."/>
            <person name="Amirul A.-A.A."/>
        </authorList>
    </citation>
    <scope>NUCLEOTIDE SEQUENCE [LARGE SCALE GENOMIC DNA]</scope>
    <source>
        <strain evidence="12 13">CCB-QB4</strain>
    </source>
</reference>
<keyword evidence="3 9" id="KW-0808">Transferase</keyword>